<name>A0A7J3SKR8_9CREN</name>
<dbReference type="Pfam" id="PF07282">
    <property type="entry name" value="Cas12f1-like_TNB"/>
    <property type="match status" value="1"/>
</dbReference>
<keyword evidence="1" id="KW-0238">DNA-binding</keyword>
<reference evidence="3" key="1">
    <citation type="journal article" date="2020" name="mSystems">
        <title>Genome- and Community-Level Interaction Insights into Carbon Utilization and Element Cycling Functions of Hydrothermarchaeota in Hydrothermal Sediment.</title>
        <authorList>
            <person name="Zhou Z."/>
            <person name="Liu Y."/>
            <person name="Xu W."/>
            <person name="Pan J."/>
            <person name="Luo Z.H."/>
            <person name="Li M."/>
        </authorList>
    </citation>
    <scope>NUCLEOTIDE SEQUENCE [LARGE SCALE GENOMIC DNA]</scope>
    <source>
        <strain evidence="3">SpSt-885</strain>
    </source>
</reference>
<dbReference type="EMBL" id="DTLS01000031">
    <property type="protein sequence ID" value="HGZ59778.1"/>
    <property type="molecule type" value="Genomic_DNA"/>
</dbReference>
<evidence type="ECO:0000313" key="3">
    <source>
        <dbReference type="EMBL" id="HGZ59778.1"/>
    </source>
</evidence>
<dbReference type="AlphaFoldDB" id="A0A7J3SKR8"/>
<proteinExistence type="predicted"/>
<feature type="domain" description="Cas12f1-like TNB" evidence="2">
    <location>
        <begin position="37"/>
        <end position="92"/>
    </location>
</feature>
<dbReference type="InterPro" id="IPR010095">
    <property type="entry name" value="Cas12f1-like_TNB"/>
</dbReference>
<gene>
    <name evidence="3" type="ORF">ENW83_01035</name>
</gene>
<accession>A0A7J3SKR8</accession>
<sequence length="108" mass="12248">MAWQYQNAVARRYLTDLVESLRKLHRRHTIALLILSYRRLEYWIDWQAGKHGIPVAAVESRGTSTRCPICNLRLVENGRRKMSNPRCGVSNDTNNVVGGSVALPAACR</sequence>
<organism evidence="3">
    <name type="scientific">Fervidicoccus fontis</name>
    <dbReference type="NCBI Taxonomy" id="683846"/>
    <lineage>
        <taxon>Archaea</taxon>
        <taxon>Thermoproteota</taxon>
        <taxon>Thermoprotei</taxon>
        <taxon>Fervidicoccales</taxon>
        <taxon>Fervidicoccaceae</taxon>
        <taxon>Fervidicoccus</taxon>
    </lineage>
</organism>
<evidence type="ECO:0000256" key="1">
    <source>
        <dbReference type="ARBA" id="ARBA00023125"/>
    </source>
</evidence>
<comment type="caution">
    <text evidence="3">The sequence shown here is derived from an EMBL/GenBank/DDBJ whole genome shotgun (WGS) entry which is preliminary data.</text>
</comment>
<evidence type="ECO:0000259" key="2">
    <source>
        <dbReference type="Pfam" id="PF07282"/>
    </source>
</evidence>
<protein>
    <recommendedName>
        <fullName evidence="2">Cas12f1-like TNB domain-containing protein</fullName>
    </recommendedName>
</protein>
<dbReference type="GO" id="GO:0003677">
    <property type="term" value="F:DNA binding"/>
    <property type="evidence" value="ECO:0007669"/>
    <property type="project" value="UniProtKB-KW"/>
</dbReference>